<accession>A0A699XFB8</accession>
<proteinExistence type="predicted"/>
<organism evidence="1">
    <name type="scientific">Tanacetum cinerariifolium</name>
    <name type="common">Dalmatian daisy</name>
    <name type="synonym">Chrysanthemum cinerariifolium</name>
    <dbReference type="NCBI Taxonomy" id="118510"/>
    <lineage>
        <taxon>Eukaryota</taxon>
        <taxon>Viridiplantae</taxon>
        <taxon>Streptophyta</taxon>
        <taxon>Embryophyta</taxon>
        <taxon>Tracheophyta</taxon>
        <taxon>Spermatophyta</taxon>
        <taxon>Magnoliopsida</taxon>
        <taxon>eudicotyledons</taxon>
        <taxon>Gunneridae</taxon>
        <taxon>Pentapetalae</taxon>
        <taxon>asterids</taxon>
        <taxon>campanulids</taxon>
        <taxon>Asterales</taxon>
        <taxon>Asteraceae</taxon>
        <taxon>Asteroideae</taxon>
        <taxon>Anthemideae</taxon>
        <taxon>Anthemidinae</taxon>
        <taxon>Tanacetum</taxon>
    </lineage>
</organism>
<name>A0A699XFB8_TANCI</name>
<evidence type="ECO:0000313" key="1">
    <source>
        <dbReference type="EMBL" id="GFD56688.1"/>
    </source>
</evidence>
<reference evidence="1" key="1">
    <citation type="journal article" date="2019" name="Sci. Rep.">
        <title>Draft genome of Tanacetum cinerariifolium, the natural source of mosquito coil.</title>
        <authorList>
            <person name="Yamashiro T."/>
            <person name="Shiraishi A."/>
            <person name="Satake H."/>
            <person name="Nakayama K."/>
        </authorList>
    </citation>
    <scope>NUCLEOTIDE SEQUENCE</scope>
</reference>
<dbReference type="AlphaFoldDB" id="A0A699XFB8"/>
<protein>
    <submittedName>
        <fullName evidence="1">Uncharacterized protein</fullName>
    </submittedName>
</protein>
<comment type="caution">
    <text evidence="1">The sequence shown here is derived from an EMBL/GenBank/DDBJ whole genome shotgun (WGS) entry which is preliminary data.</text>
</comment>
<gene>
    <name evidence="1" type="ORF">Tci_928657</name>
</gene>
<dbReference type="EMBL" id="BKCJ011832253">
    <property type="protein sequence ID" value="GFD56688.1"/>
    <property type="molecule type" value="Genomic_DNA"/>
</dbReference>
<sequence length="75" mass="7934">MPIKKGLPLARKAPTATVAVAVIRRGFCSPLRTRRWTAHPSHGCAPVRPSSVPDVCCRICASESAEPIGARRSAG</sequence>